<gene>
    <name evidence="3" type="ORF">B5J99_08235</name>
</gene>
<accession>A0ABN5B3Q9</accession>
<name>A0ABN5B3Q9_9SPHN</name>
<dbReference type="EMBL" id="CP020083">
    <property type="protein sequence ID" value="ASR51451.1"/>
    <property type="molecule type" value="Genomic_DNA"/>
</dbReference>
<dbReference type="InterPro" id="IPR037401">
    <property type="entry name" value="SnoaL-like"/>
</dbReference>
<keyword evidence="4" id="KW-1185">Reference proteome</keyword>
<dbReference type="SUPFAM" id="SSF54427">
    <property type="entry name" value="NTF2-like"/>
    <property type="match status" value="1"/>
</dbReference>
<feature type="domain" description="SnoaL-like" evidence="2">
    <location>
        <begin position="16"/>
        <end position="140"/>
    </location>
</feature>
<dbReference type="Pfam" id="PF13577">
    <property type="entry name" value="SnoaL_4"/>
    <property type="match status" value="1"/>
</dbReference>
<evidence type="ECO:0000256" key="1">
    <source>
        <dbReference type="SAM" id="MobiDB-lite"/>
    </source>
</evidence>
<protein>
    <recommendedName>
        <fullName evidence="2">SnoaL-like domain-containing protein</fullName>
    </recommendedName>
</protein>
<organism evidence="3 4">
    <name type="scientific">Blastomonas fulva</name>
    <dbReference type="NCBI Taxonomy" id="1550728"/>
    <lineage>
        <taxon>Bacteria</taxon>
        <taxon>Pseudomonadati</taxon>
        <taxon>Pseudomonadota</taxon>
        <taxon>Alphaproteobacteria</taxon>
        <taxon>Sphingomonadales</taxon>
        <taxon>Sphingomonadaceae</taxon>
        <taxon>Blastomonas</taxon>
    </lineage>
</organism>
<evidence type="ECO:0000313" key="3">
    <source>
        <dbReference type="EMBL" id="ASR51451.1"/>
    </source>
</evidence>
<evidence type="ECO:0000313" key="4">
    <source>
        <dbReference type="Proteomes" id="UP000258016"/>
    </source>
</evidence>
<dbReference type="Gene3D" id="3.10.450.50">
    <property type="match status" value="1"/>
</dbReference>
<sequence length="184" mass="21616">MSECAWPNGVPAIMPAEDRAEITELFARYAWGIDLADEEQVLDTFAEDGEFDHLWQGKASGHEAIRAHLHGLWFDRQHWWFGRQHLFNHFIMEPHPEGARVRCFFQIVQWNADYGTNFIFGIGTRDDRLVKRDGRWKFFRLFVNAWTKADQVPWKAKRTMTPRPINNAPAADCRPFSVQSKDPW</sequence>
<dbReference type="InterPro" id="IPR032710">
    <property type="entry name" value="NTF2-like_dom_sf"/>
</dbReference>
<dbReference type="RefSeq" id="WP_054133749.1">
    <property type="nucleotide sequence ID" value="NZ_CP020083.1"/>
</dbReference>
<dbReference type="CDD" id="cd00531">
    <property type="entry name" value="NTF2_like"/>
    <property type="match status" value="1"/>
</dbReference>
<dbReference type="Proteomes" id="UP000258016">
    <property type="component" value="Chromosome"/>
</dbReference>
<evidence type="ECO:0000259" key="2">
    <source>
        <dbReference type="Pfam" id="PF13577"/>
    </source>
</evidence>
<proteinExistence type="predicted"/>
<feature type="region of interest" description="Disordered" evidence="1">
    <location>
        <begin position="160"/>
        <end position="184"/>
    </location>
</feature>
<dbReference type="GeneID" id="303485555"/>
<reference evidence="3 4" key="1">
    <citation type="submission" date="2017-03" db="EMBL/GenBank/DDBJ databases">
        <title>Complete genome sequence of Blastomonas fulva degrading microcsystin LR.</title>
        <authorList>
            <person name="Lee H.-g."/>
            <person name="Jin L."/>
            <person name="oh H.-M."/>
        </authorList>
    </citation>
    <scope>NUCLEOTIDE SEQUENCE [LARGE SCALE GENOMIC DNA]</scope>
    <source>
        <strain evidence="3 4">T2</strain>
    </source>
</reference>